<evidence type="ECO:0000313" key="5">
    <source>
        <dbReference type="EMBL" id="HIR89743.1"/>
    </source>
</evidence>
<keyword evidence="5" id="KW-0548">Nucleotidyltransferase</keyword>
<dbReference type="Pfam" id="PF24894">
    <property type="entry name" value="Hexapep_GlmU"/>
    <property type="match status" value="1"/>
</dbReference>
<dbReference type="GO" id="GO:0008878">
    <property type="term" value="F:glucose-1-phosphate adenylyltransferase activity"/>
    <property type="evidence" value="ECO:0007669"/>
    <property type="project" value="UniProtKB-EC"/>
</dbReference>
<dbReference type="InterPro" id="IPR011831">
    <property type="entry name" value="ADP-Glc_PPase"/>
</dbReference>
<evidence type="ECO:0000259" key="4">
    <source>
        <dbReference type="Pfam" id="PF24894"/>
    </source>
</evidence>
<feature type="domain" description="Glucose-1-phosphate adenylyltransferase/Bifunctional protein GlmU-like C-terminal hexapeptide" evidence="4">
    <location>
        <begin position="296"/>
        <end position="364"/>
    </location>
</feature>
<feature type="domain" description="Nucleotidyl transferase" evidence="3">
    <location>
        <begin position="33"/>
        <end position="155"/>
    </location>
</feature>
<dbReference type="PANTHER" id="PTHR43523">
    <property type="entry name" value="GLUCOSE-1-PHOSPHATE ADENYLYLTRANSFERASE-RELATED"/>
    <property type="match status" value="1"/>
</dbReference>
<dbReference type="AlphaFoldDB" id="A0A9D1JE17"/>
<name>A0A9D1JE17_9FIRM</name>
<evidence type="ECO:0000259" key="3">
    <source>
        <dbReference type="Pfam" id="PF00483"/>
    </source>
</evidence>
<comment type="similarity">
    <text evidence="1">Belongs to the bacterial/plant glucose-1-phosphate adenylyltransferase family.</text>
</comment>
<dbReference type="CDD" id="cd02508">
    <property type="entry name" value="ADP_Glucose_PP"/>
    <property type="match status" value="1"/>
</dbReference>
<dbReference type="GO" id="GO:0005978">
    <property type="term" value="P:glycogen biosynthetic process"/>
    <property type="evidence" value="ECO:0007669"/>
    <property type="project" value="UniProtKB-KW"/>
</dbReference>
<protein>
    <submittedName>
        <fullName evidence="5">Glucose-1-phosphate adenylyltransferase subunit GlgD</fullName>
        <ecNumber evidence="5">2.7.7.27</ecNumber>
    </submittedName>
</protein>
<dbReference type="NCBIfam" id="TIGR02092">
    <property type="entry name" value="glgD"/>
    <property type="match status" value="1"/>
</dbReference>
<dbReference type="Gene3D" id="3.90.550.10">
    <property type="entry name" value="Spore Coat Polysaccharide Biosynthesis Protein SpsA, Chain A"/>
    <property type="match status" value="1"/>
</dbReference>
<dbReference type="InterPro" id="IPR029044">
    <property type="entry name" value="Nucleotide-diphossugar_trans"/>
</dbReference>
<evidence type="ECO:0000313" key="6">
    <source>
        <dbReference type="Proteomes" id="UP000824201"/>
    </source>
</evidence>
<dbReference type="InterPro" id="IPR056818">
    <property type="entry name" value="GlmU/GlgC-like_hexapep"/>
</dbReference>
<comment type="caution">
    <text evidence="5">The sequence shown here is derived from an EMBL/GenBank/DDBJ whole genome shotgun (WGS) entry which is preliminary data.</text>
</comment>
<dbReference type="EMBL" id="DVHN01000174">
    <property type="protein sequence ID" value="HIR89743.1"/>
    <property type="molecule type" value="Genomic_DNA"/>
</dbReference>
<reference evidence="5" key="2">
    <citation type="journal article" date="2021" name="PeerJ">
        <title>Extensive microbial diversity within the chicken gut microbiome revealed by metagenomics and culture.</title>
        <authorList>
            <person name="Gilroy R."/>
            <person name="Ravi A."/>
            <person name="Getino M."/>
            <person name="Pursley I."/>
            <person name="Horton D.L."/>
            <person name="Alikhan N.F."/>
            <person name="Baker D."/>
            <person name="Gharbi K."/>
            <person name="Hall N."/>
            <person name="Watson M."/>
            <person name="Adriaenssens E.M."/>
            <person name="Foster-Nyarko E."/>
            <person name="Jarju S."/>
            <person name="Secka A."/>
            <person name="Antonio M."/>
            <person name="Oren A."/>
            <person name="Chaudhuri R.R."/>
            <person name="La Ragione R."/>
            <person name="Hildebrand F."/>
            <person name="Pallen M.J."/>
        </authorList>
    </citation>
    <scope>NUCLEOTIDE SEQUENCE</scope>
    <source>
        <strain evidence="5">ChiW13-3771</strain>
    </source>
</reference>
<dbReference type="EC" id="2.7.7.27" evidence="5"/>
<proteinExistence type="inferred from homology"/>
<organism evidence="5 6">
    <name type="scientific">Candidatus Fimimorpha faecalis</name>
    <dbReference type="NCBI Taxonomy" id="2840824"/>
    <lineage>
        <taxon>Bacteria</taxon>
        <taxon>Bacillati</taxon>
        <taxon>Bacillota</taxon>
        <taxon>Clostridia</taxon>
        <taxon>Eubacteriales</taxon>
        <taxon>Candidatus Fimimorpha</taxon>
    </lineage>
</organism>
<dbReference type="PANTHER" id="PTHR43523:SF6">
    <property type="entry name" value="GLYCOGEN BIOSYNTHESIS PROTEIN GLGD"/>
    <property type="match status" value="1"/>
</dbReference>
<keyword evidence="2" id="KW-0320">Glycogen biosynthesis</keyword>
<dbReference type="SUPFAM" id="SSF53448">
    <property type="entry name" value="Nucleotide-diphospho-sugar transferases"/>
    <property type="match status" value="1"/>
</dbReference>
<dbReference type="Gene3D" id="2.160.10.10">
    <property type="entry name" value="Hexapeptide repeat proteins"/>
    <property type="match status" value="1"/>
</dbReference>
<dbReference type="Pfam" id="PF00483">
    <property type="entry name" value="NTP_transferase"/>
    <property type="match status" value="1"/>
</dbReference>
<reference evidence="5" key="1">
    <citation type="submission" date="2020-10" db="EMBL/GenBank/DDBJ databases">
        <authorList>
            <person name="Gilroy R."/>
        </authorList>
    </citation>
    <scope>NUCLEOTIDE SEQUENCE</scope>
    <source>
        <strain evidence="5">ChiW13-3771</strain>
    </source>
</reference>
<dbReference type="Proteomes" id="UP000824201">
    <property type="component" value="Unassembled WGS sequence"/>
</dbReference>
<evidence type="ECO:0000256" key="2">
    <source>
        <dbReference type="ARBA" id="ARBA00023056"/>
    </source>
</evidence>
<dbReference type="SUPFAM" id="SSF51161">
    <property type="entry name" value="Trimeric LpxA-like enzymes"/>
    <property type="match status" value="1"/>
</dbReference>
<sequence>MVKSNANALGIIFPNSYDSLVPELVGERLMASIPFASRYRMVDFILSSMVNCGIDNISIIVRKNYHSLMDHLGSGREWDLTRKNGGLNIVPPFAEKTVKVYNGRVEALASILDFLKSQKEKYVVMSDANIAVNFDFNALIDAHIASGADVTVAYAEQEIPASAINAPAVNKNLYYTLILDDGQVKEIKINSKKAGIQNFSMNIYVIDRELLIDQISSAFVHGYIYFERDILAPQLDKLNVKAFKYDGYIARISDMKSYFDENMKMLDEKNLDALFSGNSIYTKIRDDNPTRYINGAKAKNIMAADGCVIEGEVENSVLFRGVKIGKGAKVKNCVLMQDTVVEPGVNIEYVISDKNVTITAGKEVKGTDSFPVYVAKYQVV</sequence>
<dbReference type="InterPro" id="IPR011832">
    <property type="entry name" value="GlgDAde_trans"/>
</dbReference>
<gene>
    <name evidence="5" type="primary">glgD</name>
    <name evidence="5" type="ORF">IAC96_12430</name>
</gene>
<dbReference type="CDD" id="cd04651">
    <property type="entry name" value="LbH_G1P_AT_C"/>
    <property type="match status" value="1"/>
</dbReference>
<evidence type="ECO:0000256" key="1">
    <source>
        <dbReference type="ARBA" id="ARBA00010443"/>
    </source>
</evidence>
<accession>A0A9D1JE17</accession>
<dbReference type="InterPro" id="IPR011004">
    <property type="entry name" value="Trimer_LpxA-like_sf"/>
</dbReference>
<dbReference type="InterPro" id="IPR005835">
    <property type="entry name" value="NTP_transferase_dom"/>
</dbReference>
<keyword evidence="5" id="KW-0808">Transferase</keyword>